<evidence type="ECO:0000313" key="2">
    <source>
        <dbReference type="EMBL" id="KAK0497131.1"/>
    </source>
</evidence>
<dbReference type="Proteomes" id="UP001175228">
    <property type="component" value="Unassembled WGS sequence"/>
</dbReference>
<gene>
    <name evidence="2" type="ORF">EDD18DRAFT_1351952</name>
</gene>
<protein>
    <submittedName>
        <fullName evidence="2">Uncharacterized protein</fullName>
    </submittedName>
</protein>
<feature type="compositionally biased region" description="Low complexity" evidence="1">
    <location>
        <begin position="10"/>
        <end position="20"/>
    </location>
</feature>
<proteinExistence type="predicted"/>
<name>A0AA39Q6W7_9AGAR</name>
<evidence type="ECO:0000256" key="1">
    <source>
        <dbReference type="SAM" id="MobiDB-lite"/>
    </source>
</evidence>
<feature type="compositionally biased region" description="Pro residues" evidence="1">
    <location>
        <begin position="27"/>
        <end position="36"/>
    </location>
</feature>
<sequence>MFQLVNCNNPALASSASPPSYEVATSTPPPPPPPPYDSIDMLVENDIHAIDAVEPTPLYNDQYTHLEDIGIAGFARSVLATVFEEDVDGAVE</sequence>
<evidence type="ECO:0000313" key="3">
    <source>
        <dbReference type="Proteomes" id="UP001175228"/>
    </source>
</evidence>
<comment type="caution">
    <text evidence="2">The sequence shown here is derived from an EMBL/GenBank/DDBJ whole genome shotgun (WGS) entry which is preliminary data.</text>
</comment>
<dbReference type="AlphaFoldDB" id="A0AA39Q6W7"/>
<feature type="region of interest" description="Disordered" evidence="1">
    <location>
        <begin position="1"/>
        <end position="36"/>
    </location>
</feature>
<reference evidence="2" key="1">
    <citation type="submission" date="2023-06" db="EMBL/GenBank/DDBJ databases">
        <authorList>
            <consortium name="Lawrence Berkeley National Laboratory"/>
            <person name="Ahrendt S."/>
            <person name="Sahu N."/>
            <person name="Indic B."/>
            <person name="Wong-Bajracharya J."/>
            <person name="Merenyi Z."/>
            <person name="Ke H.-M."/>
            <person name="Monk M."/>
            <person name="Kocsube S."/>
            <person name="Drula E."/>
            <person name="Lipzen A."/>
            <person name="Balint B."/>
            <person name="Henrissat B."/>
            <person name="Andreopoulos B."/>
            <person name="Martin F.M."/>
            <person name="Harder C.B."/>
            <person name="Rigling D."/>
            <person name="Ford K.L."/>
            <person name="Foster G.D."/>
            <person name="Pangilinan J."/>
            <person name="Papanicolaou A."/>
            <person name="Barry K."/>
            <person name="LaButti K."/>
            <person name="Viragh M."/>
            <person name="Koriabine M."/>
            <person name="Yan M."/>
            <person name="Riley R."/>
            <person name="Champramary S."/>
            <person name="Plett K.L."/>
            <person name="Tsai I.J."/>
            <person name="Slot J."/>
            <person name="Sipos G."/>
            <person name="Plett J."/>
            <person name="Nagy L.G."/>
            <person name="Grigoriev I.V."/>
        </authorList>
    </citation>
    <scope>NUCLEOTIDE SEQUENCE</scope>
    <source>
        <strain evidence="2">HWK02</strain>
    </source>
</reference>
<accession>A0AA39Q6W7</accession>
<dbReference type="EMBL" id="JAUEPU010000013">
    <property type="protein sequence ID" value="KAK0497131.1"/>
    <property type="molecule type" value="Genomic_DNA"/>
</dbReference>
<organism evidence="2 3">
    <name type="scientific">Armillaria luteobubalina</name>
    <dbReference type="NCBI Taxonomy" id="153913"/>
    <lineage>
        <taxon>Eukaryota</taxon>
        <taxon>Fungi</taxon>
        <taxon>Dikarya</taxon>
        <taxon>Basidiomycota</taxon>
        <taxon>Agaricomycotina</taxon>
        <taxon>Agaricomycetes</taxon>
        <taxon>Agaricomycetidae</taxon>
        <taxon>Agaricales</taxon>
        <taxon>Marasmiineae</taxon>
        <taxon>Physalacriaceae</taxon>
        <taxon>Armillaria</taxon>
    </lineage>
</organism>
<keyword evidence="3" id="KW-1185">Reference proteome</keyword>